<proteinExistence type="predicted"/>
<dbReference type="AlphaFoldDB" id="A0A379W7B7"/>
<name>A0A379W7B7_SALET</name>
<reference evidence="1 2" key="1">
    <citation type="submission" date="2018-06" db="EMBL/GenBank/DDBJ databases">
        <authorList>
            <consortium name="Pathogen Informatics"/>
            <person name="Doyle S."/>
        </authorList>
    </citation>
    <scope>NUCLEOTIDE SEQUENCE [LARGE SCALE GENOMIC DNA]</scope>
    <source>
        <strain evidence="1 2">NCTC8258</strain>
    </source>
</reference>
<dbReference type="Proteomes" id="UP000255509">
    <property type="component" value="Unassembled WGS sequence"/>
</dbReference>
<evidence type="ECO:0000313" key="1">
    <source>
        <dbReference type="EMBL" id="SUH15100.1"/>
    </source>
</evidence>
<dbReference type="EMBL" id="UGXS01000004">
    <property type="protein sequence ID" value="SUH15100.1"/>
    <property type="molecule type" value="Genomic_DNA"/>
</dbReference>
<protein>
    <submittedName>
        <fullName evidence="1">Uncharacterized protein</fullName>
    </submittedName>
</protein>
<sequence>MYFKASEFEQLCDAFLFLLNKTTVNYWGYIRSSIGASQDDRESVVTSLQKYRRESTVYESNSSLYDYLFRGMMALFGDGDCHINEVEAIKVATLLRPLWIRCRRGVFCGAVRKNYEFPLTNSTINYIKKCCWVVEIYVFLCPLTS</sequence>
<organism evidence="1 2">
    <name type="scientific">Salmonella enterica I</name>
    <dbReference type="NCBI Taxonomy" id="59201"/>
    <lineage>
        <taxon>Bacteria</taxon>
        <taxon>Pseudomonadati</taxon>
        <taxon>Pseudomonadota</taxon>
        <taxon>Gammaproteobacteria</taxon>
        <taxon>Enterobacterales</taxon>
        <taxon>Enterobacteriaceae</taxon>
        <taxon>Salmonella</taxon>
    </lineage>
</organism>
<accession>A0A379W7B7</accession>
<gene>
    <name evidence="1" type="ORF">NCTC8258_02806</name>
</gene>
<evidence type="ECO:0000313" key="2">
    <source>
        <dbReference type="Proteomes" id="UP000255509"/>
    </source>
</evidence>